<dbReference type="Proteomes" id="UP000019132">
    <property type="component" value="Unassembled WGS sequence"/>
</dbReference>
<dbReference type="EMBL" id="GL376599">
    <property type="status" value="NOT_ANNOTATED_CDS"/>
    <property type="molecule type" value="Genomic_DNA"/>
</dbReference>
<dbReference type="AlphaFoldDB" id="K3WVG2"/>
<dbReference type="OMA" id="LPATHEC"/>
<dbReference type="HOGENOM" id="CLU_013142_1_0_1"/>
<evidence type="ECO:0000313" key="2">
    <source>
        <dbReference type="Proteomes" id="UP000019132"/>
    </source>
</evidence>
<reference evidence="2" key="2">
    <citation type="submission" date="2010-04" db="EMBL/GenBank/DDBJ databases">
        <authorList>
            <person name="Buell R."/>
            <person name="Hamilton J."/>
            <person name="Hostetler J."/>
        </authorList>
    </citation>
    <scope>NUCLEOTIDE SEQUENCE [LARGE SCALE GENOMIC DNA]</scope>
    <source>
        <strain evidence="2">DAOM:BR144</strain>
    </source>
</reference>
<organism evidence="1 2">
    <name type="scientific">Globisporangium ultimum (strain ATCC 200006 / CBS 805.95 / DAOM BR144)</name>
    <name type="common">Pythium ultimum</name>
    <dbReference type="NCBI Taxonomy" id="431595"/>
    <lineage>
        <taxon>Eukaryota</taxon>
        <taxon>Sar</taxon>
        <taxon>Stramenopiles</taxon>
        <taxon>Oomycota</taxon>
        <taxon>Peronosporomycetes</taxon>
        <taxon>Pythiales</taxon>
        <taxon>Pythiaceae</taxon>
        <taxon>Globisporangium</taxon>
    </lineage>
</organism>
<dbReference type="EnsemblProtists" id="PYU1_T008960">
    <property type="protein sequence ID" value="PYU1_T008960"/>
    <property type="gene ID" value="PYU1_G008942"/>
</dbReference>
<dbReference type="SUPFAM" id="SSF52047">
    <property type="entry name" value="RNI-like"/>
    <property type="match status" value="1"/>
</dbReference>
<dbReference type="eggNOG" id="ENOG502SMKK">
    <property type="taxonomic scope" value="Eukaryota"/>
</dbReference>
<dbReference type="Gene3D" id="3.80.10.10">
    <property type="entry name" value="Ribonuclease Inhibitor"/>
    <property type="match status" value="1"/>
</dbReference>
<evidence type="ECO:0000313" key="1">
    <source>
        <dbReference type="EnsemblProtists" id="PYU1_T008960"/>
    </source>
</evidence>
<dbReference type="InterPro" id="IPR032675">
    <property type="entry name" value="LRR_dom_sf"/>
</dbReference>
<name>K3WVG2_GLOUD</name>
<reference evidence="2" key="1">
    <citation type="journal article" date="2010" name="Genome Biol.">
        <title>Genome sequence of the necrotrophic plant pathogen Pythium ultimum reveals original pathogenicity mechanisms and effector repertoire.</title>
        <authorList>
            <person name="Levesque C.A."/>
            <person name="Brouwer H."/>
            <person name="Cano L."/>
            <person name="Hamilton J.P."/>
            <person name="Holt C."/>
            <person name="Huitema E."/>
            <person name="Raffaele S."/>
            <person name="Robideau G.P."/>
            <person name="Thines M."/>
            <person name="Win J."/>
            <person name="Zerillo M.M."/>
            <person name="Beakes G.W."/>
            <person name="Boore J.L."/>
            <person name="Busam D."/>
            <person name="Dumas B."/>
            <person name="Ferriera S."/>
            <person name="Fuerstenberg S.I."/>
            <person name="Gachon C.M."/>
            <person name="Gaulin E."/>
            <person name="Govers F."/>
            <person name="Grenville-Briggs L."/>
            <person name="Horner N."/>
            <person name="Hostetler J."/>
            <person name="Jiang R.H."/>
            <person name="Johnson J."/>
            <person name="Krajaejun T."/>
            <person name="Lin H."/>
            <person name="Meijer H.J."/>
            <person name="Moore B."/>
            <person name="Morris P."/>
            <person name="Phuntmart V."/>
            <person name="Puiu D."/>
            <person name="Shetty J."/>
            <person name="Stajich J.E."/>
            <person name="Tripathy S."/>
            <person name="Wawra S."/>
            <person name="van West P."/>
            <person name="Whitty B.R."/>
            <person name="Coutinho P.M."/>
            <person name="Henrissat B."/>
            <person name="Martin F."/>
            <person name="Thomas P.D."/>
            <person name="Tyler B.M."/>
            <person name="De Vries R.P."/>
            <person name="Kamoun S."/>
            <person name="Yandell M."/>
            <person name="Tisserat N."/>
            <person name="Buell C.R."/>
        </authorList>
    </citation>
    <scope>NUCLEOTIDE SEQUENCE</scope>
    <source>
        <strain evidence="2">DAOM:BR144</strain>
    </source>
</reference>
<keyword evidence="2" id="KW-1185">Reference proteome</keyword>
<sequence length="730" mass="82664">METPKGISNVQDTWAVVYPWCKFLRGRLEIEERESEGSLLKSPWWLLVAMPKTRRSAGASHLLRMREALELLSLVALCDNAAWKWLLRDKCGVYFDTHERIRHEDPLMPRFIFVLDDHTKETIMWPTTLCSKLFFMLPATHECSDEYVKARQQVLSIMRRIAPHIAASCTSTIQEHPATLSVAKLKKAMEIPFCLYFAPRAMDPVAFSTYLHSIVRIVQGLVGSDEYSSDYIGFAAPFTLDAIQLNLTEFEITEPVARVLTELFRLGVKISCLQLPLKATDFISDEECPRQALGACLNAAVGVHETYFNELGCDDDGTLLPCHSSLQWKNAVEALVVNDLSVDDRRFVALCAALVDSTSVKELTLESVFLNDSARARNLKWKWLAYALFSRETRSSVRKLVISEASLRADDVDAIVSVVHARFPAKQLLDPLWSIDDQLQNAYNDDGVHSVHLQRGTVICLEPACCEAEWLSASVVLHEDAIFTVINNNPASEWIEILVPGYGKCWVHRHFTVKTYYEREEETLNLRPRNLSADKITSFTLALDRIEDSQGQVVASLLHLIGANLTSLTIQTNRLHGDCLDSILQSCPNLKTLSLKGAQIDTMDVFTTAYEKYECQLASITLKDFRIDVESFTRFAYTLADRKHPAAIHLRELCFGSFDRHHPLDERSMLAFVAVLEHNKTLEYLELHVGSSLFDVYAPSMLHHHLKLLTSPTGRLRFPMAQRLAFLSNM</sequence>
<proteinExistence type="predicted"/>
<protein>
    <submittedName>
        <fullName evidence="1">Uncharacterized protein</fullName>
    </submittedName>
</protein>
<reference evidence="1" key="3">
    <citation type="submission" date="2015-02" db="UniProtKB">
        <authorList>
            <consortium name="EnsemblProtists"/>
        </authorList>
    </citation>
    <scope>IDENTIFICATION</scope>
    <source>
        <strain evidence="1">DAOM BR144</strain>
    </source>
</reference>
<dbReference type="InParanoid" id="K3WVG2"/>
<accession>K3WVG2</accession>
<dbReference type="VEuPathDB" id="FungiDB:PYU1_G008942"/>